<dbReference type="CDD" id="cd13585">
    <property type="entry name" value="PBP2_TMBP_like"/>
    <property type="match status" value="1"/>
</dbReference>
<evidence type="ECO:0000256" key="2">
    <source>
        <dbReference type="ARBA" id="ARBA00022448"/>
    </source>
</evidence>
<reference evidence="5 6" key="2">
    <citation type="submission" date="2016-01" db="EMBL/GenBank/DDBJ databases">
        <title>Microcella alkaliphila JAM AC0309 whole genome shotgun sequence.</title>
        <authorList>
            <person name="Kurata A."/>
            <person name="Hirose Y."/>
            <person name="Kishimoto N."/>
            <person name="Kobayashi T."/>
        </authorList>
    </citation>
    <scope>NUCLEOTIDE SEQUENCE [LARGE SCALE GENOMIC DNA]</scope>
    <source>
        <strain evidence="5 6">JAM AC0309</strain>
    </source>
</reference>
<evidence type="ECO:0000256" key="1">
    <source>
        <dbReference type="ARBA" id="ARBA00008520"/>
    </source>
</evidence>
<dbReference type="PROSITE" id="PS51257">
    <property type="entry name" value="PROKAR_LIPOPROTEIN"/>
    <property type="match status" value="1"/>
</dbReference>
<dbReference type="InterPro" id="IPR006059">
    <property type="entry name" value="SBP"/>
</dbReference>
<dbReference type="EMBL" id="AP017315">
    <property type="protein sequence ID" value="BAU33395.1"/>
    <property type="molecule type" value="Genomic_DNA"/>
</dbReference>
<dbReference type="Proteomes" id="UP000218965">
    <property type="component" value="Chromosome"/>
</dbReference>
<dbReference type="RefSeq" id="WP_161494135.1">
    <property type="nucleotide sequence ID" value="NZ_AP017315.1"/>
</dbReference>
<dbReference type="Gene3D" id="3.40.190.10">
    <property type="entry name" value="Periplasmic binding protein-like II"/>
    <property type="match status" value="2"/>
</dbReference>
<dbReference type="InterPro" id="IPR050490">
    <property type="entry name" value="Bact_solute-bd_prot1"/>
</dbReference>
<reference evidence="6" key="1">
    <citation type="submission" date="2015-12" db="EMBL/GenBank/DDBJ databases">
        <authorList>
            <person name="Shamseldin A."/>
            <person name="Moawad H."/>
            <person name="Abd El-Rahim W.M."/>
            <person name="Sadowsky M.J."/>
        </authorList>
    </citation>
    <scope>NUCLEOTIDE SEQUENCE [LARGE SCALE GENOMIC DNA]</scope>
    <source>
        <strain evidence="6">JAM AC0309</strain>
    </source>
</reference>
<dbReference type="PANTHER" id="PTHR43649:SF34">
    <property type="entry name" value="ABC TRANSPORTER PERIPLASMIC-BINDING PROTEIN YCJN-RELATED"/>
    <property type="match status" value="1"/>
</dbReference>
<feature type="signal peptide" evidence="4">
    <location>
        <begin position="1"/>
        <end position="30"/>
    </location>
</feature>
<organism evidence="5 6">
    <name type="scientific">Microcella alkaliphila</name>
    <dbReference type="NCBI Taxonomy" id="279828"/>
    <lineage>
        <taxon>Bacteria</taxon>
        <taxon>Bacillati</taxon>
        <taxon>Actinomycetota</taxon>
        <taxon>Actinomycetes</taxon>
        <taxon>Micrococcales</taxon>
        <taxon>Microbacteriaceae</taxon>
        <taxon>Microcella</taxon>
    </lineage>
</organism>
<feature type="chain" id="PRO_5006851690" evidence="4">
    <location>
        <begin position="31"/>
        <end position="451"/>
    </location>
</feature>
<evidence type="ECO:0000256" key="4">
    <source>
        <dbReference type="SAM" id="SignalP"/>
    </source>
</evidence>
<evidence type="ECO:0000313" key="6">
    <source>
        <dbReference type="Proteomes" id="UP000218965"/>
    </source>
</evidence>
<dbReference type="PANTHER" id="PTHR43649">
    <property type="entry name" value="ARABINOSE-BINDING PROTEIN-RELATED"/>
    <property type="match status" value="1"/>
</dbReference>
<keyword evidence="3 4" id="KW-0732">Signal</keyword>
<evidence type="ECO:0000313" key="5">
    <source>
        <dbReference type="EMBL" id="BAU33395.1"/>
    </source>
</evidence>
<dbReference type="Pfam" id="PF01547">
    <property type="entry name" value="SBP_bac_1"/>
    <property type="match status" value="1"/>
</dbReference>
<comment type="similarity">
    <text evidence="1">Belongs to the bacterial solute-binding protein 1 family.</text>
</comment>
<evidence type="ECO:0000256" key="3">
    <source>
        <dbReference type="ARBA" id="ARBA00022729"/>
    </source>
</evidence>
<accession>A0A0U4NYW6</accession>
<keyword evidence="2" id="KW-0813">Transport</keyword>
<dbReference type="KEGG" id="malk:MalAC0309_2556"/>
<gene>
    <name evidence="5" type="ORF">MalAC0309_2556</name>
</gene>
<dbReference type="SUPFAM" id="SSF53850">
    <property type="entry name" value="Periplasmic binding protein-like II"/>
    <property type="match status" value="1"/>
</dbReference>
<protein>
    <submittedName>
        <fullName evidence="5">Family 1 extracellular solute-binding protein</fullName>
    </submittedName>
</protein>
<name>A0A0U4NYW6_9MICO</name>
<dbReference type="AlphaFoldDB" id="A0A0U4NYW6"/>
<proteinExistence type="inferred from homology"/>
<sequence length="451" mass="49581">MKKPLSRPARTRAIVGVTLASALIATGCAAGTPESSGDQVTLNAIFLPATWGTVVAEQLAPQYEEETGVRVNVELIGRDAIYERMATLFASQDSSYDIFNLDYNWIPDFGTGGHLVALDSALTPEDREDFLPLALDVSTWDGELLGIPQTVHPAVLWYNSALYADEETRDDYLAETGVELAPPATMDEWLQQVVFFDGRVFEGQELSGWAAQAARGFGNVHTWLSFAFSYDCKPFNDDYTESTLSTPECIEATERWAEMMQYMPAGANEFTYDNVTAAAQQGTIATAVQWSWGQFAVDDPSNSQTVGQWDVVEMPEGPRGTSAGHLAAWTISVSKYSENIDEAIKFVTWLQTQENDVFQASNGAGDPVRISSYSSPELLDQTLEGTDVLRFRRLPVVLDAMQTAQPRPLFPGQESWETVLSTELSAISLGQRSVEEGLARADETQNRAFSQ</sequence>